<proteinExistence type="predicted"/>
<dbReference type="OrthoDB" id="9804360at2"/>
<evidence type="ECO:0000313" key="3">
    <source>
        <dbReference type="Proteomes" id="UP000031623"/>
    </source>
</evidence>
<keyword evidence="1" id="KW-0812">Transmembrane</keyword>
<organism evidence="2 3">
    <name type="scientific">Thioploca ingrica</name>
    <dbReference type="NCBI Taxonomy" id="40754"/>
    <lineage>
        <taxon>Bacteria</taxon>
        <taxon>Pseudomonadati</taxon>
        <taxon>Pseudomonadota</taxon>
        <taxon>Gammaproteobacteria</taxon>
        <taxon>Thiotrichales</taxon>
        <taxon>Thiotrichaceae</taxon>
        <taxon>Thioploca</taxon>
    </lineage>
</organism>
<dbReference type="EMBL" id="AP014633">
    <property type="protein sequence ID" value="BAP57805.1"/>
    <property type="molecule type" value="Genomic_DNA"/>
</dbReference>
<evidence type="ECO:0000313" key="2">
    <source>
        <dbReference type="EMBL" id="BAP57805.1"/>
    </source>
</evidence>
<feature type="transmembrane region" description="Helical" evidence="1">
    <location>
        <begin position="6"/>
        <end position="23"/>
    </location>
</feature>
<reference evidence="2 3" key="1">
    <citation type="journal article" date="2014" name="ISME J.">
        <title>Ecophysiology of Thioploca ingrica as revealed by the complete genome sequence supplemented with proteomic evidence.</title>
        <authorList>
            <person name="Kojima H."/>
            <person name="Ogura Y."/>
            <person name="Yamamoto N."/>
            <person name="Togashi T."/>
            <person name="Mori H."/>
            <person name="Watanabe T."/>
            <person name="Nemoto F."/>
            <person name="Kurokawa K."/>
            <person name="Hayashi T."/>
            <person name="Fukui M."/>
        </authorList>
    </citation>
    <scope>NUCLEOTIDE SEQUENCE [LARGE SCALE GENOMIC DNA]</scope>
</reference>
<gene>
    <name evidence="2" type="ORF">THII_3508</name>
</gene>
<dbReference type="STRING" id="40754.THII_3508"/>
<accession>A0A090AQD2</accession>
<keyword evidence="3" id="KW-1185">Reference proteome</keyword>
<evidence type="ECO:0000256" key="1">
    <source>
        <dbReference type="SAM" id="Phobius"/>
    </source>
</evidence>
<dbReference type="Proteomes" id="UP000031623">
    <property type="component" value="Chromosome"/>
</dbReference>
<protein>
    <submittedName>
        <fullName evidence="2">Amino acid transporter</fullName>
    </submittedName>
</protein>
<dbReference type="HOGENOM" id="CLU_204563_0_0_6"/>
<sequence length="68" mass="7448">MGSQASLLWGLLFGSIGTGYFLYGKKQKKSVPFICGIGLMVFPMFVSNTILLVIVGCLLLAIPYFLRD</sequence>
<dbReference type="AlphaFoldDB" id="A0A090AQD2"/>
<keyword evidence="1" id="KW-1133">Transmembrane helix</keyword>
<keyword evidence="1" id="KW-0472">Membrane</keyword>
<name>A0A090AQD2_9GAMM</name>
<dbReference type="KEGG" id="tig:THII_3508"/>
<feature type="transmembrane region" description="Helical" evidence="1">
    <location>
        <begin position="35"/>
        <end position="66"/>
    </location>
</feature>